<keyword evidence="6" id="KW-0832">Ubl conjugation</keyword>
<dbReference type="InterPro" id="IPR040221">
    <property type="entry name" value="CDCA7/CDA7L"/>
</dbReference>
<keyword evidence="13" id="KW-1185">Reference proteome</keyword>
<dbReference type="PANTHER" id="PTHR31169">
    <property type="entry name" value="OS05G0300700 PROTEIN"/>
    <property type="match status" value="1"/>
</dbReference>
<evidence type="ECO:0000256" key="9">
    <source>
        <dbReference type="ARBA" id="ARBA00023242"/>
    </source>
</evidence>
<dbReference type="PANTHER" id="PTHR31169:SF8">
    <property type="entry name" value="ZINC-FINGER DOMAIN OF MONOAMINE-OXIDASE A REPRESSOR R1 PROTEIN"/>
    <property type="match status" value="1"/>
</dbReference>
<feature type="domain" description="Zinc-finger" evidence="11">
    <location>
        <begin position="180"/>
        <end position="278"/>
    </location>
</feature>
<dbReference type="GO" id="GO:0006355">
    <property type="term" value="P:regulation of DNA-templated transcription"/>
    <property type="evidence" value="ECO:0007669"/>
    <property type="project" value="InterPro"/>
</dbReference>
<comment type="subcellular location">
    <subcellularLocation>
        <location evidence="2">Cytoplasm</location>
    </subcellularLocation>
    <subcellularLocation>
        <location evidence="1">Nucleus</location>
    </subcellularLocation>
</comment>
<feature type="compositionally biased region" description="Low complexity" evidence="10">
    <location>
        <begin position="92"/>
        <end position="105"/>
    </location>
</feature>
<evidence type="ECO:0000313" key="13">
    <source>
        <dbReference type="Proteomes" id="UP001374579"/>
    </source>
</evidence>
<protein>
    <recommendedName>
        <fullName evidence="11">Zinc-finger domain-containing protein</fullName>
    </recommendedName>
</protein>
<keyword evidence="9" id="KW-0539">Nucleus</keyword>
<evidence type="ECO:0000256" key="8">
    <source>
        <dbReference type="ARBA" id="ARBA00023163"/>
    </source>
</evidence>
<dbReference type="Pfam" id="PF10497">
    <property type="entry name" value="zf-4CXXC_R1"/>
    <property type="match status" value="1"/>
</dbReference>
<evidence type="ECO:0000256" key="2">
    <source>
        <dbReference type="ARBA" id="ARBA00004496"/>
    </source>
</evidence>
<feature type="region of interest" description="Disordered" evidence="10">
    <location>
        <begin position="47"/>
        <end position="110"/>
    </location>
</feature>
<gene>
    <name evidence="12" type="ORF">V1264_013857</name>
</gene>
<evidence type="ECO:0000256" key="4">
    <source>
        <dbReference type="ARBA" id="ARBA00022499"/>
    </source>
</evidence>
<organism evidence="12 13">
    <name type="scientific">Littorina saxatilis</name>
    <dbReference type="NCBI Taxonomy" id="31220"/>
    <lineage>
        <taxon>Eukaryota</taxon>
        <taxon>Metazoa</taxon>
        <taxon>Spiralia</taxon>
        <taxon>Lophotrochozoa</taxon>
        <taxon>Mollusca</taxon>
        <taxon>Gastropoda</taxon>
        <taxon>Caenogastropoda</taxon>
        <taxon>Littorinimorpha</taxon>
        <taxon>Littorinoidea</taxon>
        <taxon>Littorinidae</taxon>
        <taxon>Littorina</taxon>
    </lineage>
</organism>
<dbReference type="GO" id="GO:0005634">
    <property type="term" value="C:nucleus"/>
    <property type="evidence" value="ECO:0007669"/>
    <property type="project" value="UniProtKB-SubCell"/>
</dbReference>
<evidence type="ECO:0000256" key="7">
    <source>
        <dbReference type="ARBA" id="ARBA00023015"/>
    </source>
</evidence>
<evidence type="ECO:0000256" key="6">
    <source>
        <dbReference type="ARBA" id="ARBA00022843"/>
    </source>
</evidence>
<keyword evidence="8" id="KW-0804">Transcription</keyword>
<name>A0AAN9BPQ9_9CAEN</name>
<evidence type="ECO:0000256" key="1">
    <source>
        <dbReference type="ARBA" id="ARBA00004123"/>
    </source>
</evidence>
<proteinExistence type="predicted"/>
<evidence type="ECO:0000259" key="11">
    <source>
        <dbReference type="Pfam" id="PF10497"/>
    </source>
</evidence>
<dbReference type="InterPro" id="IPR018866">
    <property type="entry name" value="Znf-4CXXC_R1"/>
</dbReference>
<keyword evidence="7" id="KW-0805">Transcription regulation</keyword>
<evidence type="ECO:0000313" key="12">
    <source>
        <dbReference type="EMBL" id="KAK7109898.1"/>
    </source>
</evidence>
<keyword evidence="5" id="KW-0597">Phosphoprotein</keyword>
<evidence type="ECO:0000256" key="3">
    <source>
        <dbReference type="ARBA" id="ARBA00022490"/>
    </source>
</evidence>
<accession>A0AAN9BPQ9</accession>
<comment type="caution">
    <text evidence="12">The sequence shown here is derived from an EMBL/GenBank/DDBJ whole genome shotgun (WGS) entry which is preliminary data.</text>
</comment>
<dbReference type="GO" id="GO:0005737">
    <property type="term" value="C:cytoplasm"/>
    <property type="evidence" value="ECO:0007669"/>
    <property type="project" value="UniProtKB-SubCell"/>
</dbReference>
<keyword evidence="4" id="KW-1017">Isopeptide bond</keyword>
<reference evidence="12 13" key="1">
    <citation type="submission" date="2024-02" db="EMBL/GenBank/DDBJ databases">
        <title>Chromosome-scale genome assembly of the rough periwinkle Littorina saxatilis.</title>
        <authorList>
            <person name="De Jode A."/>
            <person name="Faria R."/>
            <person name="Formenti G."/>
            <person name="Sims Y."/>
            <person name="Smith T.P."/>
            <person name="Tracey A."/>
            <person name="Wood J.M.D."/>
            <person name="Zagrodzka Z.B."/>
            <person name="Johannesson K."/>
            <person name="Butlin R.K."/>
            <person name="Leder E.H."/>
        </authorList>
    </citation>
    <scope>NUCLEOTIDE SEQUENCE [LARGE SCALE GENOMIC DNA]</scope>
    <source>
        <strain evidence="12">Snail1</strain>
        <tissue evidence="12">Muscle</tissue>
    </source>
</reference>
<evidence type="ECO:0000256" key="5">
    <source>
        <dbReference type="ARBA" id="ARBA00022553"/>
    </source>
</evidence>
<dbReference type="AlphaFoldDB" id="A0AAN9BPQ9"/>
<dbReference type="EMBL" id="JBAMIC010000003">
    <property type="protein sequence ID" value="KAK7109898.1"/>
    <property type="molecule type" value="Genomic_DNA"/>
</dbReference>
<evidence type="ECO:0000256" key="10">
    <source>
        <dbReference type="SAM" id="MobiDB-lite"/>
    </source>
</evidence>
<sequence>MPAAMETPNQDLPSVSEYEEIRRKNLEDNKVVLARLMAEVQKTLPVKPQIQRVKRQKTSSSNGEDVGSMRRNPSRQSRYQPSRFDLPRTRSRSGSVSSVSSSSSGTPLSTPEKLVVRFGFFRKPQSLNLEAEAGVDDEDSNLDLPSPSRQPRVHRDIRSAEDITEADLNMVAVSVSDKRYDSFYGTTCHQCRQKTDDMKTICRNQNCGGVKGQFCGPCLKNRYGEDAKEALKDPEWVCPPCRGICNCSFCRKRGGKGCTGILIHMARERGFDNVHSYLRGLSTTK</sequence>
<feature type="region of interest" description="Disordered" evidence="10">
    <location>
        <begin position="131"/>
        <end position="154"/>
    </location>
</feature>
<dbReference type="Proteomes" id="UP001374579">
    <property type="component" value="Unassembled WGS sequence"/>
</dbReference>
<keyword evidence="3" id="KW-0963">Cytoplasm</keyword>